<name>A0ABN7W737_GIGMA</name>
<keyword evidence="3" id="KW-1185">Reference proteome</keyword>
<organism evidence="2 3">
    <name type="scientific">Gigaspora margarita</name>
    <dbReference type="NCBI Taxonomy" id="4874"/>
    <lineage>
        <taxon>Eukaryota</taxon>
        <taxon>Fungi</taxon>
        <taxon>Fungi incertae sedis</taxon>
        <taxon>Mucoromycota</taxon>
        <taxon>Glomeromycotina</taxon>
        <taxon>Glomeromycetes</taxon>
        <taxon>Diversisporales</taxon>
        <taxon>Gigasporaceae</taxon>
        <taxon>Gigaspora</taxon>
    </lineage>
</organism>
<feature type="non-terminal residue" evidence="2">
    <location>
        <position position="1"/>
    </location>
</feature>
<feature type="compositionally biased region" description="Polar residues" evidence="1">
    <location>
        <begin position="12"/>
        <end position="23"/>
    </location>
</feature>
<gene>
    <name evidence="2" type="ORF">GMARGA_LOCUS27423</name>
</gene>
<proteinExistence type="predicted"/>
<accession>A0ABN7W737</accession>
<comment type="caution">
    <text evidence="2">The sequence shown here is derived from an EMBL/GenBank/DDBJ whole genome shotgun (WGS) entry which is preliminary data.</text>
</comment>
<protein>
    <submittedName>
        <fullName evidence="2">12785_t:CDS:1</fullName>
    </submittedName>
</protein>
<feature type="non-terminal residue" evidence="2">
    <location>
        <position position="279"/>
    </location>
</feature>
<dbReference type="EMBL" id="CAJVQB010033499">
    <property type="protein sequence ID" value="CAG8819873.1"/>
    <property type="molecule type" value="Genomic_DNA"/>
</dbReference>
<feature type="compositionally biased region" description="Basic and acidic residues" evidence="1">
    <location>
        <begin position="1"/>
        <end position="11"/>
    </location>
</feature>
<reference evidence="2 3" key="1">
    <citation type="submission" date="2021-06" db="EMBL/GenBank/DDBJ databases">
        <authorList>
            <person name="Kallberg Y."/>
            <person name="Tangrot J."/>
            <person name="Rosling A."/>
        </authorList>
    </citation>
    <scope>NUCLEOTIDE SEQUENCE [LARGE SCALE GENOMIC DNA]</scope>
    <source>
        <strain evidence="2 3">120-4 pot B 10/14</strain>
    </source>
</reference>
<sequence length="279" mass="32622">WSKDFTQDHENQSNNNLSTKWSPDFTQNQNNMSLLNVYNNPFVEWSACFTQNHERQTNNNFSIECSTGLTRYYEDQANNNLFTEWATDFTQNENNINVLKIYKNLSIGWSADFMQDYGDQVNNNLSTEWATCFIQNQINNTGINQHCKEQINTLRKHDNAKSVIEDKHPISLVSRRKKRQCYEKCIKCNYKRILVDKTSKLCRNCYEASLRVLSGNKLIDEFIELTQISRGKKGEIKFPENIDARAPAEINEQAIYSSRLLNPLISEEITIRSMKLNFN</sequence>
<feature type="region of interest" description="Disordered" evidence="1">
    <location>
        <begin position="1"/>
        <end position="23"/>
    </location>
</feature>
<evidence type="ECO:0000313" key="2">
    <source>
        <dbReference type="EMBL" id="CAG8819873.1"/>
    </source>
</evidence>
<dbReference type="Proteomes" id="UP000789901">
    <property type="component" value="Unassembled WGS sequence"/>
</dbReference>
<evidence type="ECO:0000313" key="3">
    <source>
        <dbReference type="Proteomes" id="UP000789901"/>
    </source>
</evidence>
<evidence type="ECO:0000256" key="1">
    <source>
        <dbReference type="SAM" id="MobiDB-lite"/>
    </source>
</evidence>